<evidence type="ECO:0000313" key="5">
    <source>
        <dbReference type="EMBL" id="AYO28509.1"/>
    </source>
</evidence>
<keyword evidence="3" id="KW-0687">Ribonucleoprotein</keyword>
<gene>
    <name evidence="5" type="primary">rps2</name>
</gene>
<dbReference type="PANTHER" id="PTHR12534">
    <property type="entry name" value="30S RIBOSOMAL PROTEIN S2 PROKARYOTIC AND ORGANELLAR"/>
    <property type="match status" value="1"/>
</dbReference>
<evidence type="ECO:0000256" key="4">
    <source>
        <dbReference type="ARBA" id="ARBA00035155"/>
    </source>
</evidence>
<dbReference type="RefSeq" id="YP_009545355.1">
    <property type="nucleotide sequence ID" value="NC_040135.1"/>
</dbReference>
<organism evidence="5">
    <name type="scientific">Mallomonas splendens</name>
    <dbReference type="NCBI Taxonomy" id="52552"/>
    <lineage>
        <taxon>Eukaryota</taxon>
        <taxon>Sar</taxon>
        <taxon>Stramenopiles</taxon>
        <taxon>Ochrophyta</taxon>
        <taxon>Synurophyceae</taxon>
        <taxon>Synurales</taxon>
        <taxon>Mallomonadaceae</taxon>
        <taxon>Mallomonas</taxon>
    </lineage>
</organism>
<keyword evidence="2 5" id="KW-0689">Ribosomal protein</keyword>
<dbReference type="SUPFAM" id="SSF52313">
    <property type="entry name" value="Ribosomal protein S2"/>
    <property type="match status" value="1"/>
</dbReference>
<dbReference type="GO" id="GO:0006412">
    <property type="term" value="P:translation"/>
    <property type="evidence" value="ECO:0007669"/>
    <property type="project" value="InterPro"/>
</dbReference>
<evidence type="ECO:0000256" key="1">
    <source>
        <dbReference type="ARBA" id="ARBA00006242"/>
    </source>
</evidence>
<dbReference type="PRINTS" id="PR00395">
    <property type="entry name" value="RIBOSOMALS2"/>
</dbReference>
<dbReference type="GO" id="GO:0003735">
    <property type="term" value="F:structural constituent of ribosome"/>
    <property type="evidence" value="ECO:0007669"/>
    <property type="project" value="InterPro"/>
</dbReference>
<name>A0A3G2QZS7_9STRA</name>
<dbReference type="NCBIfam" id="TIGR01011">
    <property type="entry name" value="rpsB_bact"/>
    <property type="match status" value="1"/>
</dbReference>
<dbReference type="CDD" id="cd01425">
    <property type="entry name" value="RPS2"/>
    <property type="match status" value="1"/>
</dbReference>
<sequence>MNEQLDKKEIAKQYVKASVHYGHHPKEWNPKMAPYIIYEKYGYHIFDLVKTSKLLCLAGNVLQKNAEKGGKFLFVGTNRLSSSIIAKQAKCCNSFYINYRWLGGMLTNWSTIQKQIERLKLLEEQEKNGSFENLSKKDYSQKRKEIDKLRRLFNGIKEMTSLPDVVIFTNQLKDTLAIEECLRLGIPTISIVDTNCNPDMVPYPIPANDDSSSSINFILNYLVNRILIGYNNQKIEIN</sequence>
<dbReference type="FunFam" id="1.10.287.610:FF:000001">
    <property type="entry name" value="30S ribosomal protein S2"/>
    <property type="match status" value="1"/>
</dbReference>
<geneLocation type="plastid" evidence="5"/>
<dbReference type="Gene3D" id="1.10.287.610">
    <property type="entry name" value="Helix hairpin bin"/>
    <property type="match status" value="1"/>
</dbReference>
<dbReference type="PANTHER" id="PTHR12534:SF0">
    <property type="entry name" value="SMALL RIBOSOMAL SUBUNIT PROTEIN US2M"/>
    <property type="match status" value="1"/>
</dbReference>
<dbReference type="Gene3D" id="3.40.50.10490">
    <property type="entry name" value="Glucose-6-phosphate isomerase like protein, domain 1"/>
    <property type="match status" value="1"/>
</dbReference>
<protein>
    <recommendedName>
        <fullName evidence="4">Small ribosomal subunit protein uS2c</fullName>
    </recommendedName>
</protein>
<evidence type="ECO:0000256" key="2">
    <source>
        <dbReference type="ARBA" id="ARBA00022980"/>
    </source>
</evidence>
<dbReference type="GO" id="GO:0005763">
    <property type="term" value="C:mitochondrial small ribosomal subunit"/>
    <property type="evidence" value="ECO:0007669"/>
    <property type="project" value="TreeGrafter"/>
</dbReference>
<dbReference type="AlphaFoldDB" id="A0A3G2QZS7"/>
<reference evidence="5" key="1">
    <citation type="submission" date="2018-08" db="EMBL/GenBank/DDBJ databases">
        <title>Comparative Plastid Genomics of Synurophyceae: Evolutionary Evidence of Lateral Gene Transfer and Inverted Repeat Dynamics.</title>
        <authorList>
            <person name="Kim J.I."/>
            <person name="Shin H."/>
            <person name="Skaloud P."/>
            <person name="Jung J."/>
            <person name="Yoon H.S."/>
            <person name="Archibald J.M."/>
            <person name="Shin W."/>
        </authorList>
    </citation>
    <scope>NUCLEOTIDE SEQUENCE</scope>
    <source>
        <strain evidence="5">CCMP1782</strain>
    </source>
</reference>
<comment type="similarity">
    <text evidence="1">Belongs to the universal ribosomal protein uS2 family.</text>
</comment>
<evidence type="ECO:0000256" key="3">
    <source>
        <dbReference type="ARBA" id="ARBA00023274"/>
    </source>
</evidence>
<accession>A0A3G2QZS7</accession>
<keyword evidence="5" id="KW-0934">Plastid</keyword>
<dbReference type="Pfam" id="PF00318">
    <property type="entry name" value="Ribosomal_S2"/>
    <property type="match status" value="1"/>
</dbReference>
<dbReference type="HAMAP" id="MF_00291_B">
    <property type="entry name" value="Ribosomal_uS2_B"/>
    <property type="match status" value="1"/>
</dbReference>
<dbReference type="InterPro" id="IPR001865">
    <property type="entry name" value="Ribosomal_uS2"/>
</dbReference>
<dbReference type="InterPro" id="IPR005706">
    <property type="entry name" value="Ribosomal_uS2_bac/mit/plastid"/>
</dbReference>
<dbReference type="InterPro" id="IPR023591">
    <property type="entry name" value="Ribosomal_uS2_flav_dom_sf"/>
</dbReference>
<dbReference type="EMBL" id="MH795131">
    <property type="protein sequence ID" value="AYO28509.1"/>
    <property type="molecule type" value="Genomic_DNA"/>
</dbReference>
<proteinExistence type="inferred from homology"/>
<dbReference type="GeneID" id="38572002"/>